<dbReference type="AlphaFoldDB" id="A0A4R1MSD4"/>
<comment type="caution">
    <text evidence="2">The sequence shown here is derived from an EMBL/GenBank/DDBJ whole genome shotgun (WGS) entry which is preliminary data.</text>
</comment>
<dbReference type="PANTHER" id="PTHR33937">
    <property type="entry name" value="IRON-MOLYBDENUM PROTEIN-RELATED-RELATED"/>
    <property type="match status" value="1"/>
</dbReference>
<keyword evidence="3" id="KW-1185">Reference proteome</keyword>
<evidence type="ECO:0000259" key="1">
    <source>
        <dbReference type="Pfam" id="PF02579"/>
    </source>
</evidence>
<feature type="domain" description="Dinitrogenase iron-molybdenum cofactor biosynthesis" evidence="1">
    <location>
        <begin position="11"/>
        <end position="102"/>
    </location>
</feature>
<dbReference type="RefSeq" id="WP_165868581.1">
    <property type="nucleotide sequence ID" value="NZ_SMGQ01000013.1"/>
</dbReference>
<evidence type="ECO:0000313" key="2">
    <source>
        <dbReference type="EMBL" id="TCK92833.1"/>
    </source>
</evidence>
<dbReference type="InterPro" id="IPR003731">
    <property type="entry name" value="Di-Nase_FeMo-co_biosynth"/>
</dbReference>
<organism evidence="2 3">
    <name type="scientific">Natranaerovirga hydrolytica</name>
    <dbReference type="NCBI Taxonomy" id="680378"/>
    <lineage>
        <taxon>Bacteria</taxon>
        <taxon>Bacillati</taxon>
        <taxon>Bacillota</taxon>
        <taxon>Clostridia</taxon>
        <taxon>Lachnospirales</taxon>
        <taxon>Natranaerovirgaceae</taxon>
        <taxon>Natranaerovirga</taxon>
    </lineage>
</organism>
<reference evidence="2 3" key="1">
    <citation type="submission" date="2019-03" db="EMBL/GenBank/DDBJ databases">
        <title>Genomic Encyclopedia of Type Strains, Phase IV (KMG-IV): sequencing the most valuable type-strain genomes for metagenomic binning, comparative biology and taxonomic classification.</title>
        <authorList>
            <person name="Goeker M."/>
        </authorList>
    </citation>
    <scope>NUCLEOTIDE SEQUENCE [LARGE SCALE GENOMIC DNA]</scope>
    <source>
        <strain evidence="2 3">DSM 24176</strain>
    </source>
</reference>
<dbReference type="Gene3D" id="3.30.420.130">
    <property type="entry name" value="Dinitrogenase iron-molybdenum cofactor biosynthesis domain"/>
    <property type="match status" value="1"/>
</dbReference>
<protein>
    <submittedName>
        <fullName evidence="2">Putative Fe-Mo cluster-binding NifX family protein</fullName>
    </submittedName>
</protein>
<sequence>MNVKVAVASSDGKVINSHFGRATQFLIFQLKDKEYNFIEIRKNKPSCSNLDNPKGNVEDTIALIFDCDYVLCSQIGEGMLNRLSQTGIRAIAIRDWIDNGLKKISL</sequence>
<dbReference type="Proteomes" id="UP000294545">
    <property type="component" value="Unassembled WGS sequence"/>
</dbReference>
<dbReference type="Pfam" id="PF02579">
    <property type="entry name" value="Nitro_FeMo-Co"/>
    <property type="match status" value="1"/>
</dbReference>
<dbReference type="PANTHER" id="PTHR33937:SF2">
    <property type="entry name" value="DINITROGENASE IRON-MOLYBDENUM COFACTOR BIOSYNTHESIS DOMAIN-CONTAINING PROTEIN"/>
    <property type="match status" value="1"/>
</dbReference>
<dbReference type="EMBL" id="SMGQ01000013">
    <property type="protein sequence ID" value="TCK92833.1"/>
    <property type="molecule type" value="Genomic_DNA"/>
</dbReference>
<name>A0A4R1MSD4_9FIRM</name>
<evidence type="ECO:0000313" key="3">
    <source>
        <dbReference type="Proteomes" id="UP000294545"/>
    </source>
</evidence>
<proteinExistence type="predicted"/>
<dbReference type="InterPro" id="IPR036105">
    <property type="entry name" value="DiNase_FeMo-co_biosyn_sf"/>
</dbReference>
<accession>A0A4R1MSD4</accession>
<dbReference type="SUPFAM" id="SSF53146">
    <property type="entry name" value="Nitrogenase accessory factor-like"/>
    <property type="match status" value="1"/>
</dbReference>
<gene>
    <name evidence="2" type="ORF">EDC19_1989</name>
</gene>
<dbReference type="InterPro" id="IPR051840">
    <property type="entry name" value="NifX/NifY_domain"/>
</dbReference>